<feature type="transmembrane region" description="Helical" evidence="1">
    <location>
        <begin position="158"/>
        <end position="178"/>
    </location>
</feature>
<evidence type="ECO:0000313" key="2">
    <source>
        <dbReference type="EMBL" id="MXP00607.1"/>
    </source>
</evidence>
<feature type="transmembrane region" description="Helical" evidence="1">
    <location>
        <begin position="308"/>
        <end position="325"/>
    </location>
</feature>
<evidence type="ECO:0000256" key="1">
    <source>
        <dbReference type="SAM" id="Phobius"/>
    </source>
</evidence>
<gene>
    <name evidence="2" type="ORF">GRI97_16575</name>
</gene>
<keyword evidence="1" id="KW-1133">Transmembrane helix</keyword>
<feature type="transmembrane region" description="Helical" evidence="1">
    <location>
        <begin position="97"/>
        <end position="118"/>
    </location>
</feature>
<reference evidence="2 3" key="1">
    <citation type="submission" date="2019-12" db="EMBL/GenBank/DDBJ databases">
        <title>Genomic-based taxomic classification of the family Erythrobacteraceae.</title>
        <authorList>
            <person name="Xu L."/>
        </authorList>
    </citation>
    <scope>NUCLEOTIDE SEQUENCE [LARGE SCALE GENOMIC DNA]</scope>
    <source>
        <strain evidence="2 3">S36</strain>
    </source>
</reference>
<feature type="transmembrane region" description="Helical" evidence="1">
    <location>
        <begin position="247"/>
        <end position="272"/>
    </location>
</feature>
<name>A0A6I4TX51_9SPHN</name>
<accession>A0A6I4TX51</accession>
<sequence length="415" mass="44778">MPLGAAAAFCTYFSMYAFRKPIAAATFAEQNGWLFELDYKTALLIAQVLGYALSKLIGIKVIAEFGRAGRAKAILGLIGVSWMALLLFAAVPAPWNIAFLFLNGLPLGMIWGLVFSYVEGRRASEAMGALLCASFILSSGVVKSVAMMVMAWGVSEMWMPAATGALFFPLLLLSLHLLERLPPPDARDEAERTVRVPMLKTDRVAFLRRHGLAMILLVAGYVLLTAVRDFRDNFAAELWTAMGYGGVASVFSASELPVAIAALAALGALMLIRDNVRALLAMHGIIIAGAMLLGLATLAFQMGYLQPLSYMILTGAGLYLAYTPFNAMLFDRMIAAIGHAGNAGFLIYIADSSGYVGSVVLLLYRSLGAPELDWLQFYINCAYLTAIAVSVLALMSAIYFHLHLGRQHGRRPVAA</sequence>
<feature type="transmembrane region" description="Helical" evidence="1">
    <location>
        <begin position="210"/>
        <end position="227"/>
    </location>
</feature>
<keyword evidence="1" id="KW-0472">Membrane</keyword>
<dbReference type="Pfam" id="PF18943">
    <property type="entry name" value="DUF5690"/>
    <property type="match status" value="1"/>
</dbReference>
<feature type="transmembrane region" description="Helical" evidence="1">
    <location>
        <begin position="279"/>
        <end position="302"/>
    </location>
</feature>
<dbReference type="AlphaFoldDB" id="A0A6I4TX51"/>
<dbReference type="SUPFAM" id="SSF103473">
    <property type="entry name" value="MFS general substrate transporter"/>
    <property type="match status" value="1"/>
</dbReference>
<feature type="transmembrane region" description="Helical" evidence="1">
    <location>
        <begin position="377"/>
        <end position="402"/>
    </location>
</feature>
<feature type="transmembrane region" description="Helical" evidence="1">
    <location>
        <begin position="74"/>
        <end position="91"/>
    </location>
</feature>
<feature type="transmembrane region" description="Helical" evidence="1">
    <location>
        <begin position="345"/>
        <end position="365"/>
    </location>
</feature>
<feature type="transmembrane region" description="Helical" evidence="1">
    <location>
        <begin position="130"/>
        <end position="152"/>
    </location>
</feature>
<keyword evidence="1" id="KW-0812">Transmembrane</keyword>
<dbReference type="OrthoDB" id="182994at2"/>
<comment type="caution">
    <text evidence="2">The sequence shown here is derived from an EMBL/GenBank/DDBJ whole genome shotgun (WGS) entry which is preliminary data.</text>
</comment>
<dbReference type="Proteomes" id="UP000469430">
    <property type="component" value="Unassembled WGS sequence"/>
</dbReference>
<evidence type="ECO:0008006" key="4">
    <source>
        <dbReference type="Google" id="ProtNLM"/>
    </source>
</evidence>
<organism evidence="2 3">
    <name type="scientific">Croceibacterium xixiisoli</name>
    <dbReference type="NCBI Taxonomy" id="1476466"/>
    <lineage>
        <taxon>Bacteria</taxon>
        <taxon>Pseudomonadati</taxon>
        <taxon>Pseudomonadota</taxon>
        <taxon>Alphaproteobacteria</taxon>
        <taxon>Sphingomonadales</taxon>
        <taxon>Erythrobacteraceae</taxon>
        <taxon>Croceibacterium</taxon>
    </lineage>
</organism>
<evidence type="ECO:0000313" key="3">
    <source>
        <dbReference type="Proteomes" id="UP000469430"/>
    </source>
</evidence>
<proteinExistence type="predicted"/>
<dbReference type="InterPro" id="IPR036259">
    <property type="entry name" value="MFS_trans_sf"/>
</dbReference>
<feature type="transmembrane region" description="Helical" evidence="1">
    <location>
        <begin position="43"/>
        <end position="62"/>
    </location>
</feature>
<protein>
    <recommendedName>
        <fullName evidence="4">MFS transporter</fullName>
    </recommendedName>
</protein>
<dbReference type="EMBL" id="WTYJ01000004">
    <property type="protein sequence ID" value="MXP00607.1"/>
    <property type="molecule type" value="Genomic_DNA"/>
</dbReference>
<keyword evidence="3" id="KW-1185">Reference proteome</keyword>
<dbReference type="InterPro" id="IPR043745">
    <property type="entry name" value="DUF5690"/>
</dbReference>